<dbReference type="PANTHER" id="PTHR30250:SF11">
    <property type="entry name" value="O-ANTIGEN TRANSPORTER-RELATED"/>
    <property type="match status" value="1"/>
</dbReference>
<accession>A0A0E3Q1N7</accession>
<evidence type="ECO:0000313" key="7">
    <source>
        <dbReference type="EMBL" id="AKB43114.1"/>
    </source>
</evidence>
<dbReference type="RefSeq" id="WP_157206016.1">
    <property type="nucleotide sequence ID" value="NZ_CP009520.1"/>
</dbReference>
<reference evidence="7 8" key="1">
    <citation type="submission" date="2014-07" db="EMBL/GenBank/DDBJ databases">
        <title>Methanogenic archaea and the global carbon cycle.</title>
        <authorList>
            <person name="Henriksen J.R."/>
            <person name="Luke J."/>
            <person name="Reinhart S."/>
            <person name="Benedict M.N."/>
            <person name="Youngblut N.D."/>
            <person name="Metcalf M.E."/>
            <person name="Whitaker R.J."/>
            <person name="Metcalf W.W."/>
        </authorList>
    </citation>
    <scope>NUCLEOTIDE SEQUENCE [LARGE SCALE GENOMIC DNA]</scope>
    <source>
        <strain evidence="7 8">Z-761</strain>
    </source>
</reference>
<evidence type="ECO:0000313" key="8">
    <source>
        <dbReference type="Proteomes" id="UP000033096"/>
    </source>
</evidence>
<dbReference type="GO" id="GO:0005886">
    <property type="term" value="C:plasma membrane"/>
    <property type="evidence" value="ECO:0007669"/>
    <property type="project" value="UniProtKB-SubCell"/>
</dbReference>
<feature type="transmembrane region" description="Helical" evidence="6">
    <location>
        <begin position="249"/>
        <end position="272"/>
    </location>
</feature>
<dbReference type="Proteomes" id="UP000033096">
    <property type="component" value="Chromosome"/>
</dbReference>
<feature type="transmembrane region" description="Helical" evidence="6">
    <location>
        <begin position="171"/>
        <end position="191"/>
    </location>
</feature>
<dbReference type="InterPro" id="IPR050833">
    <property type="entry name" value="Poly_Biosynth_Transport"/>
</dbReference>
<feature type="transmembrane region" description="Helical" evidence="6">
    <location>
        <begin position="355"/>
        <end position="376"/>
    </location>
</feature>
<keyword evidence="5 6" id="KW-0472">Membrane</keyword>
<dbReference type="GeneID" id="24809236"/>
<organism evidence="7 8">
    <name type="scientific">Methanosarcina vacuolata Z-761</name>
    <dbReference type="NCBI Taxonomy" id="1434123"/>
    <lineage>
        <taxon>Archaea</taxon>
        <taxon>Methanobacteriati</taxon>
        <taxon>Methanobacteriota</taxon>
        <taxon>Stenosarchaea group</taxon>
        <taxon>Methanomicrobia</taxon>
        <taxon>Methanosarcinales</taxon>
        <taxon>Methanosarcinaceae</taxon>
        <taxon>Methanosarcina</taxon>
    </lineage>
</organism>
<feature type="transmembrane region" description="Helical" evidence="6">
    <location>
        <begin position="42"/>
        <end position="60"/>
    </location>
</feature>
<sequence>MVKNYSLAKDGISVFGTQMLTLIIGFVSGVLLARWLGPAGRGAFTALLVYPTILISLLSMGMRQATVYYLGRKKYSESDIVGVTLLLLISSSIIGVLTSVAIIAYTKNPDYNLMLILLASLTVPADLTINYFTGILIGKQKINKFNKITYLVPIINFVLIIFFVFVIKLYILGAVLATLIAKMGLAIYAVLSIKSQYSLKICCKSEIIKKMVSIGSVYALSLFILNLNYRVDIIILEHLSNVAEIGQYTIGVGFAELLWQLPAAFGLVIFAYSANAKDSNKFSQDIAKMVRIIFPVVLFGSVFLYFASGYIIPFLYGEEYIPSIKMLKILLPGIVMMSFFKIINMDLAGRGKPDITIKLFLPAVLINIVLNIILIPDFGGCGAAFASTVSYTLASISILYYYLRITQLSLRELFICNKNDFDFLLNVILKIIKGKNVSSKSN</sequence>
<dbReference type="EMBL" id="CP009520">
    <property type="protein sequence ID" value="AKB43114.1"/>
    <property type="molecule type" value="Genomic_DNA"/>
</dbReference>
<proteinExistence type="predicted"/>
<feature type="transmembrane region" description="Helical" evidence="6">
    <location>
        <begin position="324"/>
        <end position="343"/>
    </location>
</feature>
<evidence type="ECO:0000256" key="4">
    <source>
        <dbReference type="ARBA" id="ARBA00022989"/>
    </source>
</evidence>
<evidence type="ECO:0000256" key="3">
    <source>
        <dbReference type="ARBA" id="ARBA00022692"/>
    </source>
</evidence>
<evidence type="ECO:0000256" key="6">
    <source>
        <dbReference type="SAM" id="Phobius"/>
    </source>
</evidence>
<feature type="transmembrane region" description="Helical" evidence="6">
    <location>
        <begin position="292"/>
        <end position="312"/>
    </location>
</feature>
<dbReference type="KEGG" id="mvc:MSVAZ_0845"/>
<evidence type="ECO:0000256" key="1">
    <source>
        <dbReference type="ARBA" id="ARBA00004651"/>
    </source>
</evidence>
<keyword evidence="3 6" id="KW-0812">Transmembrane</keyword>
<feature type="transmembrane region" description="Helical" evidence="6">
    <location>
        <begin position="211"/>
        <end position="229"/>
    </location>
</feature>
<feature type="transmembrane region" description="Helical" evidence="6">
    <location>
        <begin position="12"/>
        <end position="36"/>
    </location>
</feature>
<keyword evidence="8" id="KW-1185">Reference proteome</keyword>
<dbReference type="AlphaFoldDB" id="A0A0E3Q1N7"/>
<feature type="transmembrane region" description="Helical" evidence="6">
    <location>
        <begin position="148"/>
        <end position="165"/>
    </location>
</feature>
<dbReference type="Pfam" id="PF01943">
    <property type="entry name" value="Polysacc_synt"/>
    <property type="match status" value="1"/>
</dbReference>
<dbReference type="HOGENOM" id="CLU_050201_0_0_2"/>
<evidence type="ECO:0000256" key="2">
    <source>
        <dbReference type="ARBA" id="ARBA00022475"/>
    </source>
</evidence>
<comment type="subcellular location">
    <subcellularLocation>
        <location evidence="1">Cell membrane</location>
        <topology evidence="1">Multi-pass membrane protein</topology>
    </subcellularLocation>
</comment>
<keyword evidence="4 6" id="KW-1133">Transmembrane helix</keyword>
<name>A0A0E3Q1N7_9EURY</name>
<protein>
    <submittedName>
        <fullName evidence="7">Membrane protein involved in the export of O-antigen, teichoic acid lipoteichoic acids</fullName>
    </submittedName>
</protein>
<dbReference type="PANTHER" id="PTHR30250">
    <property type="entry name" value="PST FAMILY PREDICTED COLANIC ACID TRANSPORTER"/>
    <property type="match status" value="1"/>
</dbReference>
<gene>
    <name evidence="7" type="ORF">MSVAZ_0845</name>
</gene>
<feature type="transmembrane region" description="Helical" evidence="6">
    <location>
        <begin position="111"/>
        <end position="136"/>
    </location>
</feature>
<dbReference type="InterPro" id="IPR002797">
    <property type="entry name" value="Polysacc_synth"/>
</dbReference>
<evidence type="ECO:0000256" key="5">
    <source>
        <dbReference type="ARBA" id="ARBA00023136"/>
    </source>
</evidence>
<feature type="transmembrane region" description="Helical" evidence="6">
    <location>
        <begin position="382"/>
        <end position="403"/>
    </location>
</feature>
<dbReference type="PATRIC" id="fig|1434123.4.peg.983"/>
<feature type="transmembrane region" description="Helical" evidence="6">
    <location>
        <begin position="80"/>
        <end position="105"/>
    </location>
</feature>
<keyword evidence="2" id="KW-1003">Cell membrane</keyword>
<dbReference type="STRING" id="1434123.MSVAZ_0845"/>